<dbReference type="InterPro" id="IPR000169">
    <property type="entry name" value="Pept_cys_AS"/>
</dbReference>
<dbReference type="PANTHER" id="PTHR10363">
    <property type="entry name" value="BLEOMYCIN HYDROLASE"/>
    <property type="match status" value="1"/>
</dbReference>
<evidence type="ECO:0000256" key="1">
    <source>
        <dbReference type="ARBA" id="ARBA00022670"/>
    </source>
</evidence>
<accession>A0A4S2F3D1</accession>
<protein>
    <recommendedName>
        <fullName evidence="4">Aminopeptidase</fullName>
    </recommendedName>
</protein>
<dbReference type="PIRSF" id="PIRSF005700">
    <property type="entry name" value="PepC"/>
    <property type="match status" value="1"/>
</dbReference>
<comment type="similarity">
    <text evidence="4">Belongs to the peptidase C1 family.</text>
</comment>
<dbReference type="PROSITE" id="PS00139">
    <property type="entry name" value="THIOL_PROTEASE_CYS"/>
    <property type="match status" value="1"/>
</dbReference>
<evidence type="ECO:0000256" key="3">
    <source>
        <dbReference type="ARBA" id="ARBA00022807"/>
    </source>
</evidence>
<dbReference type="AlphaFoldDB" id="A0A4S2F3D1"/>
<dbReference type="GO" id="GO:0070005">
    <property type="term" value="F:cysteine-type aminopeptidase activity"/>
    <property type="evidence" value="ECO:0007669"/>
    <property type="project" value="InterPro"/>
</dbReference>
<evidence type="ECO:0000313" key="6">
    <source>
        <dbReference type="EMBL" id="TGY63459.1"/>
    </source>
</evidence>
<dbReference type="GO" id="GO:0009636">
    <property type="term" value="P:response to toxic substance"/>
    <property type="evidence" value="ECO:0007669"/>
    <property type="project" value="TreeGrafter"/>
</dbReference>
<dbReference type="GO" id="GO:0043418">
    <property type="term" value="P:homocysteine catabolic process"/>
    <property type="evidence" value="ECO:0007669"/>
    <property type="project" value="TreeGrafter"/>
</dbReference>
<dbReference type="OrthoDB" id="1111399at2"/>
<evidence type="ECO:0000313" key="7">
    <source>
        <dbReference type="Proteomes" id="UP000310263"/>
    </source>
</evidence>
<dbReference type="PANTHER" id="PTHR10363:SF2">
    <property type="entry name" value="BLEOMYCIN HYDROLASE"/>
    <property type="match status" value="1"/>
</dbReference>
<dbReference type="SUPFAM" id="SSF54001">
    <property type="entry name" value="Cysteine proteinases"/>
    <property type="match status" value="1"/>
</dbReference>
<keyword evidence="1 4" id="KW-0645">Protease</keyword>
<evidence type="ECO:0000256" key="4">
    <source>
        <dbReference type="PIRNR" id="PIRNR005700"/>
    </source>
</evidence>
<dbReference type="RefSeq" id="WP_136012084.1">
    <property type="nucleotide sequence ID" value="NZ_SRYE01000001.1"/>
</dbReference>
<feature type="active site" evidence="5">
    <location>
        <position position="71"/>
    </location>
</feature>
<evidence type="ECO:0000256" key="5">
    <source>
        <dbReference type="PIRSR" id="PIRSR005700-1"/>
    </source>
</evidence>
<dbReference type="GO" id="GO:0006508">
    <property type="term" value="P:proteolysis"/>
    <property type="evidence" value="ECO:0007669"/>
    <property type="project" value="UniProtKB-KW"/>
</dbReference>
<dbReference type="InterPro" id="IPR038765">
    <property type="entry name" value="Papain-like_cys_pep_sf"/>
</dbReference>
<dbReference type="GO" id="GO:0005737">
    <property type="term" value="C:cytoplasm"/>
    <property type="evidence" value="ECO:0007669"/>
    <property type="project" value="TreeGrafter"/>
</dbReference>
<dbReference type="CDD" id="cd00585">
    <property type="entry name" value="Peptidase_C1B"/>
    <property type="match status" value="1"/>
</dbReference>
<feature type="active site" evidence="5">
    <location>
        <position position="366"/>
    </location>
</feature>
<name>A0A4S2F3D1_9ACTN</name>
<dbReference type="Proteomes" id="UP000310263">
    <property type="component" value="Unassembled WGS sequence"/>
</dbReference>
<sequence length="452" mass="51246">MKLTKEAIAKMSQSYSKAKTQHVAENAVTKNGILAASENSQVAKDLSTPAFAFSIDVDSQAVANQKQSGRCWMFACLNFCRFHVEKTLDLPQGTFELSQAYLAFYNKLERANWFLEHVAATASKPFDDREVTWLFGAPMQDGGDWDMVCGLIKKYGVVPHAAMVETACTNNTAQINTQLSHLLRQDGLKIRSLVREGVDGKKIEEVQAQMLDEVYRMLCVAFGEPPVKVDFEYTDTKKQFHGVYGLTPLEFYKKYVGIDLDDYIGVINVPGEDNPYKRLYAIEDSDQIPERENLYLNVDMDTLKGLVIDQLKSGEPVWFGCDVLQHCDEEAGVMDMDLYDFDELFGVDFSMDKAQRYLTRESLPTHAMMIAGVNLVDGKPDKWKIENSWGTEVHGKKVGHNGYYVCGDEWFDNFVYEVAIKKSLLSDELQKVLDTEPIVWPFWCTFNPVSAY</sequence>
<dbReference type="EMBL" id="SRYE01000001">
    <property type="protein sequence ID" value="TGY63459.1"/>
    <property type="molecule type" value="Genomic_DNA"/>
</dbReference>
<dbReference type="Gene3D" id="3.90.70.10">
    <property type="entry name" value="Cysteine proteinases"/>
    <property type="match status" value="1"/>
</dbReference>
<evidence type="ECO:0000256" key="2">
    <source>
        <dbReference type="ARBA" id="ARBA00022801"/>
    </source>
</evidence>
<reference evidence="6 7" key="1">
    <citation type="submission" date="2019-04" db="EMBL/GenBank/DDBJ databases">
        <title>Microbes associate with the intestines of laboratory mice.</title>
        <authorList>
            <person name="Navarre W."/>
            <person name="Wong E."/>
            <person name="Huang K."/>
            <person name="Tropini C."/>
            <person name="Ng K."/>
            <person name="Yu B."/>
        </authorList>
    </citation>
    <scope>NUCLEOTIDE SEQUENCE [LARGE SCALE GENOMIC DNA]</scope>
    <source>
        <strain evidence="6 7">NM07_P-09</strain>
    </source>
</reference>
<keyword evidence="3 4" id="KW-0788">Thiol protease</keyword>
<keyword evidence="2 4" id="KW-0378">Hydrolase</keyword>
<keyword evidence="4 6" id="KW-0031">Aminopeptidase</keyword>
<organism evidence="6 7">
    <name type="scientific">Muricaecibacterium torontonense</name>
    <dbReference type="NCBI Taxonomy" id="3032871"/>
    <lineage>
        <taxon>Bacteria</taxon>
        <taxon>Bacillati</taxon>
        <taxon>Actinomycetota</taxon>
        <taxon>Coriobacteriia</taxon>
        <taxon>Coriobacteriales</taxon>
        <taxon>Atopobiaceae</taxon>
        <taxon>Muricaecibacterium</taxon>
    </lineage>
</organism>
<proteinExistence type="inferred from homology"/>
<comment type="caution">
    <text evidence="6">The sequence shown here is derived from an EMBL/GenBank/DDBJ whole genome shotgun (WGS) entry which is preliminary data.</text>
</comment>
<dbReference type="InterPro" id="IPR004134">
    <property type="entry name" value="Peptidase_C1B"/>
</dbReference>
<feature type="active site" evidence="5">
    <location>
        <position position="387"/>
    </location>
</feature>
<dbReference type="Pfam" id="PF03051">
    <property type="entry name" value="Peptidase_C1_2"/>
    <property type="match status" value="1"/>
</dbReference>
<keyword evidence="7" id="KW-1185">Reference proteome</keyword>
<gene>
    <name evidence="6" type="ORF">E5334_02895</name>
</gene>